<proteinExistence type="predicted"/>
<evidence type="ECO:0000313" key="2">
    <source>
        <dbReference type="Proteomes" id="UP000253606"/>
    </source>
</evidence>
<dbReference type="Proteomes" id="UP000253606">
    <property type="component" value="Chromosome"/>
</dbReference>
<dbReference type="RefSeq" id="WP_114205490.1">
    <property type="nucleotide sequence ID" value="NZ_CP030840.1"/>
</dbReference>
<sequence>MPKNDWTSEDVRNILLNPKYCLSTPPVISEGQWIEANARLIRELGPEIYLRQLLDTMKEPV</sequence>
<dbReference type="AlphaFoldDB" id="A0A2Z5FT87"/>
<evidence type="ECO:0000313" key="1">
    <source>
        <dbReference type="EMBL" id="AXC09707.1"/>
    </source>
</evidence>
<dbReference type="KEGG" id="abas:ACPOL_0324"/>
<organism evidence="1 2">
    <name type="scientific">Acidisarcina polymorpha</name>
    <dbReference type="NCBI Taxonomy" id="2211140"/>
    <lineage>
        <taxon>Bacteria</taxon>
        <taxon>Pseudomonadati</taxon>
        <taxon>Acidobacteriota</taxon>
        <taxon>Terriglobia</taxon>
        <taxon>Terriglobales</taxon>
        <taxon>Acidobacteriaceae</taxon>
        <taxon>Acidisarcina</taxon>
    </lineage>
</organism>
<reference evidence="1 2" key="1">
    <citation type="journal article" date="2018" name="Front. Microbiol.">
        <title>Hydrolytic Capabilities as a Key to Environmental Success: Chitinolytic and Cellulolytic Acidobacteria From Acidic Sub-arctic Soils and Boreal Peatlands.</title>
        <authorList>
            <person name="Belova S.E."/>
            <person name="Ravin N.V."/>
            <person name="Pankratov T.A."/>
            <person name="Rakitin A.L."/>
            <person name="Ivanova A.A."/>
            <person name="Beletsky A.V."/>
            <person name="Mardanov A.V."/>
            <person name="Sinninghe Damste J.S."/>
            <person name="Dedysh S.N."/>
        </authorList>
    </citation>
    <scope>NUCLEOTIDE SEQUENCE [LARGE SCALE GENOMIC DNA]</scope>
    <source>
        <strain evidence="1 2">SBC82</strain>
    </source>
</reference>
<dbReference type="OrthoDB" id="3997329at2"/>
<dbReference type="EMBL" id="CP030840">
    <property type="protein sequence ID" value="AXC09707.1"/>
    <property type="molecule type" value="Genomic_DNA"/>
</dbReference>
<accession>A0A2Z5FT87</accession>
<protein>
    <submittedName>
        <fullName evidence="1">Uncharacterized protein</fullName>
    </submittedName>
</protein>
<gene>
    <name evidence="1" type="ORF">ACPOL_0324</name>
</gene>
<name>A0A2Z5FT87_9BACT</name>
<keyword evidence="2" id="KW-1185">Reference proteome</keyword>